<proteinExistence type="predicted"/>
<comment type="function">
    <text evidence="4">Regulatory protein of the TOL plasmid xyl operons. XylS activates the xylXYZLTEGFJQKIH operon required for the degradation of toluene, m-xylene and p-xylene.</text>
</comment>
<dbReference type="GO" id="GO:0043565">
    <property type="term" value="F:sequence-specific DNA binding"/>
    <property type="evidence" value="ECO:0007669"/>
    <property type="project" value="InterPro"/>
</dbReference>
<evidence type="ECO:0000256" key="4">
    <source>
        <dbReference type="ARBA" id="ARBA00037345"/>
    </source>
</evidence>
<dbReference type="OrthoDB" id="9809338at2"/>
<dbReference type="RefSeq" id="WP_043253338.1">
    <property type="nucleotide sequence ID" value="NZ_HG322950.1"/>
</dbReference>
<organism evidence="6 7">
    <name type="scientific">Pseudomonas knackmussii (strain DSM 6978 / CCUG 54928 / LMG 23759 / B13)</name>
    <dbReference type="NCBI Taxonomy" id="1301098"/>
    <lineage>
        <taxon>Bacteria</taxon>
        <taxon>Pseudomonadati</taxon>
        <taxon>Pseudomonadota</taxon>
        <taxon>Gammaproteobacteria</taxon>
        <taxon>Pseudomonadales</taxon>
        <taxon>Pseudomonadaceae</taxon>
        <taxon>Pseudomonas</taxon>
    </lineage>
</organism>
<dbReference type="EMBL" id="HG322950">
    <property type="protein sequence ID" value="CDF84842.1"/>
    <property type="molecule type" value="Genomic_DNA"/>
</dbReference>
<gene>
    <name evidence="6" type="ORF">PKB_3499</name>
</gene>
<dbReference type="InterPro" id="IPR050204">
    <property type="entry name" value="AraC_XylS_family_regulators"/>
</dbReference>
<keyword evidence="2" id="KW-0238">DNA-binding</keyword>
<evidence type="ECO:0000256" key="3">
    <source>
        <dbReference type="ARBA" id="ARBA00023163"/>
    </source>
</evidence>
<protein>
    <submittedName>
        <fullName evidence="6">Transcriptional regulator, AraC family</fullName>
    </submittedName>
</protein>
<dbReference type="Pfam" id="PF12833">
    <property type="entry name" value="HTH_18"/>
    <property type="match status" value="1"/>
</dbReference>
<dbReference type="PATRIC" id="fig|1301098.3.peg.3518"/>
<dbReference type="GO" id="GO:0003700">
    <property type="term" value="F:DNA-binding transcription factor activity"/>
    <property type="evidence" value="ECO:0007669"/>
    <property type="project" value="InterPro"/>
</dbReference>
<dbReference type="SMART" id="SM00342">
    <property type="entry name" value="HTH_ARAC"/>
    <property type="match status" value="1"/>
</dbReference>
<dbReference type="PANTHER" id="PTHR46796">
    <property type="entry name" value="HTH-TYPE TRANSCRIPTIONAL ACTIVATOR RHAS-RELATED"/>
    <property type="match status" value="1"/>
</dbReference>
<name>A0A024HJY8_PSEKB</name>
<evidence type="ECO:0000256" key="2">
    <source>
        <dbReference type="ARBA" id="ARBA00023125"/>
    </source>
</evidence>
<dbReference type="KEGG" id="pkc:PKB_3499"/>
<dbReference type="InterPro" id="IPR003313">
    <property type="entry name" value="AraC-bd"/>
</dbReference>
<dbReference type="eggNOG" id="COG2207">
    <property type="taxonomic scope" value="Bacteria"/>
</dbReference>
<dbReference type="InterPro" id="IPR037923">
    <property type="entry name" value="HTH-like"/>
</dbReference>
<dbReference type="SUPFAM" id="SSF51215">
    <property type="entry name" value="Regulatory protein AraC"/>
    <property type="match status" value="1"/>
</dbReference>
<dbReference type="SUPFAM" id="SSF46689">
    <property type="entry name" value="Homeodomain-like"/>
    <property type="match status" value="2"/>
</dbReference>
<dbReference type="Gene3D" id="1.10.10.60">
    <property type="entry name" value="Homeodomain-like"/>
    <property type="match status" value="1"/>
</dbReference>
<accession>A0A024HJY8</accession>
<keyword evidence="1" id="KW-0805">Transcription regulation</keyword>
<dbReference type="PANTHER" id="PTHR46796:SF2">
    <property type="entry name" value="TRANSCRIPTIONAL REGULATORY PROTEIN"/>
    <property type="match status" value="1"/>
</dbReference>
<evidence type="ECO:0000259" key="5">
    <source>
        <dbReference type="PROSITE" id="PS01124"/>
    </source>
</evidence>
<keyword evidence="7" id="KW-1185">Reference proteome</keyword>
<dbReference type="Pfam" id="PF02311">
    <property type="entry name" value="AraC_binding"/>
    <property type="match status" value="1"/>
</dbReference>
<evidence type="ECO:0000256" key="1">
    <source>
        <dbReference type="ARBA" id="ARBA00023015"/>
    </source>
</evidence>
<reference evidence="6 7" key="1">
    <citation type="submission" date="2013-03" db="EMBL/GenBank/DDBJ databases">
        <authorList>
            <person name="Linke B."/>
        </authorList>
    </citation>
    <scope>NUCLEOTIDE SEQUENCE [LARGE SCALE GENOMIC DNA]</scope>
    <source>
        <strain evidence="6 7">B13</strain>
    </source>
</reference>
<dbReference type="InterPro" id="IPR009057">
    <property type="entry name" value="Homeodomain-like_sf"/>
</dbReference>
<dbReference type="InterPro" id="IPR018060">
    <property type="entry name" value="HTH_AraC"/>
</dbReference>
<dbReference type="Proteomes" id="UP000025241">
    <property type="component" value="Chromosome I"/>
</dbReference>
<keyword evidence="3" id="KW-0804">Transcription</keyword>
<dbReference type="PROSITE" id="PS01124">
    <property type="entry name" value="HTH_ARAC_FAMILY_2"/>
    <property type="match status" value="1"/>
</dbReference>
<dbReference type="STRING" id="1301098.PKB_3499"/>
<evidence type="ECO:0000313" key="6">
    <source>
        <dbReference type="EMBL" id="CDF84842.1"/>
    </source>
</evidence>
<evidence type="ECO:0000313" key="7">
    <source>
        <dbReference type="Proteomes" id="UP000025241"/>
    </source>
</evidence>
<dbReference type="HOGENOM" id="CLU_000445_88_16_6"/>
<feature type="domain" description="HTH araC/xylS-type" evidence="5">
    <location>
        <begin position="175"/>
        <end position="272"/>
    </location>
</feature>
<sequence length="278" mass="31616">MPGDNWIDLLQDADTGIETLRAHFKGHAYDPHWHDSYLIGFTETGVQQFRCRQQRNVSTPGKVFFLEPGDIHDGDAPTEGGFTYRMLYIDPQWLDRELGALFEDVPSGFQLSVPQILFDDSRLAAGIDAAFQAVHGRDLRIVRQAALDELLGGLTRRLQWRKRIDDNPRLPMVALRARDYLHANLMRDIDLDDLARAAGCDRFRLSRAFKEAFGLPPHAYLIQLRLARARQLLGRGLAPAQVAADLGFADQSHLGRWFRRAYGVTPAYYRTRCSKLPD</sequence>
<dbReference type="AlphaFoldDB" id="A0A024HJY8"/>
<reference evidence="6 7" key="2">
    <citation type="submission" date="2014-05" db="EMBL/GenBank/DDBJ databases">
        <title>Genome sequence of the 3-chlorobenzoate degrading bacterium Pseudomonas knackmussii B13 shows multiple evidence for horizontal gene transfer.</title>
        <authorList>
            <person name="Miyazaki R."/>
            <person name="Bertelli C."/>
            <person name="Falquet L."/>
            <person name="Robinson-Rechavi M."/>
            <person name="Gharib W."/>
            <person name="Roy S."/>
            <person name="Van der Meer J.R."/>
        </authorList>
    </citation>
    <scope>NUCLEOTIDE SEQUENCE [LARGE SCALE GENOMIC DNA]</scope>
    <source>
        <strain evidence="6 7">B13</strain>
    </source>
</reference>